<name>A0A210Q723_MIZYE</name>
<dbReference type="AlphaFoldDB" id="A0A210Q723"/>
<accession>A0A210Q723</accession>
<dbReference type="PANTHER" id="PTHR16222:SF17">
    <property type="entry name" value="SELENOPROTEIN J"/>
    <property type="match status" value="1"/>
</dbReference>
<dbReference type="PANTHER" id="PTHR16222">
    <property type="entry name" value="ADP-RIBOSYLGLYCOHYDROLASE"/>
    <property type="match status" value="1"/>
</dbReference>
<dbReference type="InterPro" id="IPR005502">
    <property type="entry name" value="Ribosyl_crysJ1"/>
</dbReference>
<comment type="caution">
    <text evidence="1">The sequence shown here is derived from an EMBL/GenBank/DDBJ whole genome shotgun (WGS) entry which is preliminary data.</text>
</comment>
<proteinExistence type="predicted"/>
<gene>
    <name evidence="1" type="ORF">KP79_PYT03563</name>
</gene>
<dbReference type="STRING" id="6573.A0A210Q723"/>
<dbReference type="Pfam" id="PF03747">
    <property type="entry name" value="ADP_ribosyl_GH"/>
    <property type="match status" value="1"/>
</dbReference>
<dbReference type="OrthoDB" id="524326at2759"/>
<sequence length="260" mass="29084">MCSVDRRRAAAVLGAVVADAAAQPLHWIYDLNKLDNLIGQAEDIAFWEPSANPYYCIQTGRQSGYGDQAFVILKSLVENKGLDIQSLKDATYNFFGPESDYENPVNAVYKEKSDAQKQTFPIKGPWRHFSVKEFLVNHKAGNEQTGSPTDDQIDGVVRIVPVVAMYAGHPDMLNMAEEVIRVTQESDFTVVVALCAARILEHFILNGPSDQVLEAVIKQMEDPHRANPQELDRAMVGKLREVLHGQQVNHRDIAKQLRID</sequence>
<evidence type="ECO:0000313" key="2">
    <source>
        <dbReference type="Proteomes" id="UP000242188"/>
    </source>
</evidence>
<evidence type="ECO:0000313" key="1">
    <source>
        <dbReference type="EMBL" id="OWF44538.1"/>
    </source>
</evidence>
<dbReference type="EMBL" id="NEDP02004755">
    <property type="protein sequence ID" value="OWF44538.1"/>
    <property type="molecule type" value="Genomic_DNA"/>
</dbReference>
<dbReference type="Gene3D" id="1.10.4080.10">
    <property type="entry name" value="ADP-ribosylation/Crystallin J1"/>
    <property type="match status" value="1"/>
</dbReference>
<keyword evidence="2" id="KW-1185">Reference proteome</keyword>
<organism evidence="1 2">
    <name type="scientific">Mizuhopecten yessoensis</name>
    <name type="common">Japanese scallop</name>
    <name type="synonym">Patinopecten yessoensis</name>
    <dbReference type="NCBI Taxonomy" id="6573"/>
    <lineage>
        <taxon>Eukaryota</taxon>
        <taxon>Metazoa</taxon>
        <taxon>Spiralia</taxon>
        <taxon>Lophotrochozoa</taxon>
        <taxon>Mollusca</taxon>
        <taxon>Bivalvia</taxon>
        <taxon>Autobranchia</taxon>
        <taxon>Pteriomorphia</taxon>
        <taxon>Pectinida</taxon>
        <taxon>Pectinoidea</taxon>
        <taxon>Pectinidae</taxon>
        <taxon>Mizuhopecten</taxon>
    </lineage>
</organism>
<reference evidence="1 2" key="1">
    <citation type="journal article" date="2017" name="Nat. Ecol. Evol.">
        <title>Scallop genome provides insights into evolution of bilaterian karyotype and development.</title>
        <authorList>
            <person name="Wang S."/>
            <person name="Zhang J."/>
            <person name="Jiao W."/>
            <person name="Li J."/>
            <person name="Xun X."/>
            <person name="Sun Y."/>
            <person name="Guo X."/>
            <person name="Huan P."/>
            <person name="Dong B."/>
            <person name="Zhang L."/>
            <person name="Hu X."/>
            <person name="Sun X."/>
            <person name="Wang J."/>
            <person name="Zhao C."/>
            <person name="Wang Y."/>
            <person name="Wang D."/>
            <person name="Huang X."/>
            <person name="Wang R."/>
            <person name="Lv J."/>
            <person name="Li Y."/>
            <person name="Zhang Z."/>
            <person name="Liu B."/>
            <person name="Lu W."/>
            <person name="Hui Y."/>
            <person name="Liang J."/>
            <person name="Zhou Z."/>
            <person name="Hou R."/>
            <person name="Li X."/>
            <person name="Liu Y."/>
            <person name="Li H."/>
            <person name="Ning X."/>
            <person name="Lin Y."/>
            <person name="Zhao L."/>
            <person name="Xing Q."/>
            <person name="Dou J."/>
            <person name="Li Y."/>
            <person name="Mao J."/>
            <person name="Guo H."/>
            <person name="Dou H."/>
            <person name="Li T."/>
            <person name="Mu C."/>
            <person name="Jiang W."/>
            <person name="Fu Q."/>
            <person name="Fu X."/>
            <person name="Miao Y."/>
            <person name="Liu J."/>
            <person name="Yu Q."/>
            <person name="Li R."/>
            <person name="Liao H."/>
            <person name="Li X."/>
            <person name="Kong Y."/>
            <person name="Jiang Z."/>
            <person name="Chourrout D."/>
            <person name="Li R."/>
            <person name="Bao Z."/>
        </authorList>
    </citation>
    <scope>NUCLEOTIDE SEQUENCE [LARGE SCALE GENOMIC DNA]</scope>
    <source>
        <strain evidence="1 2">PY_sf001</strain>
    </source>
</reference>
<dbReference type="InterPro" id="IPR050792">
    <property type="entry name" value="ADP-ribosylglycohydrolase"/>
</dbReference>
<protein>
    <submittedName>
        <fullName evidence="1">Crystallin J1C</fullName>
    </submittedName>
</protein>
<dbReference type="Proteomes" id="UP000242188">
    <property type="component" value="Unassembled WGS sequence"/>
</dbReference>
<dbReference type="SUPFAM" id="SSF101478">
    <property type="entry name" value="ADP-ribosylglycohydrolase"/>
    <property type="match status" value="1"/>
</dbReference>
<dbReference type="InterPro" id="IPR036705">
    <property type="entry name" value="Ribosyl_crysJ1_sf"/>
</dbReference>